<dbReference type="EMBL" id="MU795780">
    <property type="protein sequence ID" value="KAJ3804862.1"/>
    <property type="molecule type" value="Genomic_DNA"/>
</dbReference>
<dbReference type="Proteomes" id="UP001163835">
    <property type="component" value="Unassembled WGS sequence"/>
</dbReference>
<accession>A0ACC1TJR9</accession>
<gene>
    <name evidence="1" type="ORF">F5876DRAFT_70281</name>
</gene>
<keyword evidence="2" id="KW-1185">Reference proteome</keyword>
<reference evidence="1" key="1">
    <citation type="submission" date="2022-09" db="EMBL/GenBank/DDBJ databases">
        <title>A Global Phylogenomic Analysis of the Shiitake Genus Lentinula.</title>
        <authorList>
            <consortium name="DOE Joint Genome Institute"/>
            <person name="Sierra-Patev S."/>
            <person name="Min B."/>
            <person name="Naranjo-Ortiz M."/>
            <person name="Looney B."/>
            <person name="Konkel Z."/>
            <person name="Slot J.C."/>
            <person name="Sakamoto Y."/>
            <person name="Steenwyk J.L."/>
            <person name="Rokas A."/>
            <person name="Carro J."/>
            <person name="Camarero S."/>
            <person name="Ferreira P."/>
            <person name="Molpeceres G."/>
            <person name="Ruiz-Duenas F.J."/>
            <person name="Serrano A."/>
            <person name="Henrissat B."/>
            <person name="Drula E."/>
            <person name="Hughes K.W."/>
            <person name="Mata J.L."/>
            <person name="Ishikawa N.K."/>
            <person name="Vargas-Isla R."/>
            <person name="Ushijima S."/>
            <person name="Smith C.A."/>
            <person name="Ahrendt S."/>
            <person name="Andreopoulos W."/>
            <person name="He G."/>
            <person name="Labutti K."/>
            <person name="Lipzen A."/>
            <person name="Ng V."/>
            <person name="Riley R."/>
            <person name="Sandor L."/>
            <person name="Barry K."/>
            <person name="Martinez A.T."/>
            <person name="Xiao Y."/>
            <person name="Gibbons J.G."/>
            <person name="Terashima K."/>
            <person name="Grigoriev I.V."/>
            <person name="Hibbett D.S."/>
        </authorList>
    </citation>
    <scope>NUCLEOTIDE SEQUENCE</scope>
    <source>
        <strain evidence="1">TMI1499</strain>
    </source>
</reference>
<evidence type="ECO:0000313" key="2">
    <source>
        <dbReference type="Proteomes" id="UP001163835"/>
    </source>
</evidence>
<organism evidence="1 2">
    <name type="scientific">Lentinula aff. lateritia</name>
    <dbReference type="NCBI Taxonomy" id="2804960"/>
    <lineage>
        <taxon>Eukaryota</taxon>
        <taxon>Fungi</taxon>
        <taxon>Dikarya</taxon>
        <taxon>Basidiomycota</taxon>
        <taxon>Agaricomycotina</taxon>
        <taxon>Agaricomycetes</taxon>
        <taxon>Agaricomycetidae</taxon>
        <taxon>Agaricales</taxon>
        <taxon>Marasmiineae</taxon>
        <taxon>Omphalotaceae</taxon>
        <taxon>Lentinula</taxon>
    </lineage>
</organism>
<protein>
    <submittedName>
        <fullName evidence="1">Uncharacterized protein</fullName>
    </submittedName>
</protein>
<sequence>MPLLLKRNPRKTNTCLFHNPGFSDKDIANHVMDHFNREEYGISYKSVQRMRNDLQLLGTRQRKASFETIMPYFLELHELYPNMGAHAMVTVLRQEYGIKVPEKLLNDLFKKFEPDKVKQRKYKRFKRQRFWAAGIMDVLTMDQHDKHQRFGLRYHLGFDPFPGRIAWFRVWWSNRNPKVTSNDPGSENYGPANCQTAIRHRLDPSLQNTRQHRWKNHTQNVKPESVWSQMRRKFFPGIENILERGVINRLFDFNNPLEKRPDKCKVLPQGIPDIICAKPYLYNTEDFTVKVPHELFNEMEAKYAPPDDPALQLTAPEFQVLADTVYASLGSPVVTLNNLWGVYLDLLEDSFARIGCSF</sequence>
<evidence type="ECO:0000313" key="1">
    <source>
        <dbReference type="EMBL" id="KAJ3804862.1"/>
    </source>
</evidence>
<proteinExistence type="predicted"/>
<name>A0ACC1TJR9_9AGAR</name>
<comment type="caution">
    <text evidence="1">The sequence shown here is derived from an EMBL/GenBank/DDBJ whole genome shotgun (WGS) entry which is preliminary data.</text>
</comment>